<dbReference type="PANTHER" id="PTHR48081:SF8">
    <property type="entry name" value="ALPHA_BETA HYDROLASE FOLD-3 DOMAIN-CONTAINING PROTEIN-RELATED"/>
    <property type="match status" value="1"/>
</dbReference>
<dbReference type="RefSeq" id="XP_001906780.1">
    <property type="nucleotide sequence ID" value="XM_001906745.1"/>
</dbReference>
<evidence type="ECO:0000256" key="1">
    <source>
        <dbReference type="ARBA" id="ARBA00022801"/>
    </source>
</evidence>
<reference evidence="4" key="1">
    <citation type="journal article" date="2008" name="Genome Biol.">
        <title>The genome sequence of the model ascomycete fungus Podospora anserina.</title>
        <authorList>
            <person name="Espagne E."/>
            <person name="Lespinet O."/>
            <person name="Malagnac F."/>
            <person name="Da Silva C."/>
            <person name="Jaillon O."/>
            <person name="Porcel B.M."/>
            <person name="Couloux A."/>
            <person name="Aury J.-M."/>
            <person name="Segurens B."/>
            <person name="Poulain J."/>
            <person name="Anthouard V."/>
            <person name="Grossetete S."/>
            <person name="Khalili H."/>
            <person name="Coppin E."/>
            <person name="Dequard-Chablat M."/>
            <person name="Picard M."/>
            <person name="Contamine V."/>
            <person name="Arnaise S."/>
            <person name="Bourdais A."/>
            <person name="Berteaux-Lecellier V."/>
            <person name="Gautheret D."/>
            <person name="de Vries R.P."/>
            <person name="Battaglia E."/>
            <person name="Coutinho P.M."/>
            <person name="Danchin E.G.J."/>
            <person name="Henrissat B."/>
            <person name="El Khoury R."/>
            <person name="Sainsard-Chanet A."/>
            <person name="Boivin A."/>
            <person name="Pinan-Lucarre B."/>
            <person name="Sellem C.H."/>
            <person name="Debuchy R."/>
            <person name="Wincker P."/>
            <person name="Weissenbach J."/>
            <person name="Silar P."/>
        </authorList>
    </citation>
    <scope>NUCLEOTIDE SEQUENCE [LARGE SCALE GENOMIC DNA]</scope>
    <source>
        <strain evidence="4">S mat+</strain>
    </source>
</reference>
<evidence type="ECO:0000256" key="2">
    <source>
        <dbReference type="SAM" id="MobiDB-lite"/>
    </source>
</evidence>
<dbReference type="OrthoDB" id="408631at2759"/>
<reference evidence="4" key="2">
    <citation type="submission" date="2008-07" db="EMBL/GenBank/DDBJ databases">
        <authorList>
            <person name="Genoscope - CEA"/>
        </authorList>
    </citation>
    <scope>NUCLEOTIDE SEQUENCE</scope>
    <source>
        <strain evidence="4">S mat+</strain>
    </source>
</reference>
<accession>B2ASS8</accession>
<dbReference type="KEGG" id="pan:PODANSg3813"/>
<dbReference type="VEuPathDB" id="FungiDB:PODANS_1_24540"/>
<feature type="region of interest" description="Disordered" evidence="2">
    <location>
        <begin position="20"/>
        <end position="50"/>
    </location>
</feature>
<dbReference type="HOGENOM" id="CLU_012494_6_4_1"/>
<sequence length="375" mass="41580">DEPLAIISLDNAAKTQRNTFAMSQGNGDPKMSSSIPNPPIGTRSRRPNGALEDFLDNNPDLELGGSKGFITERAHHQKIFGIHNLKKGVNVIGSVEFTAIRGPHGTIPIRILYPESAEDWRDRGEAGALIYCHGGGYTVGSVDEFENGLRLVAERSGCQVYCFDYRPAPEFRYPVQLDEYDAVIDWVQSEEGRNRGVRADRVAGGGDSSGGNLTAAVCLRRRDKGKKPLCAQILVYPTARLPFDTLAAKENSSGYYLHTNGIFSFAAHYMPRPSKANGELLCDFSVFPTLMSADTTQVLHHWMHTYLPATNLQKIWQTSPRRLKLKEAGVDVKWVHHEDLIHGWLQMTPWCHAAGDATRELGKLVGAIVYGYEKE</sequence>
<dbReference type="InterPro" id="IPR029058">
    <property type="entry name" value="AB_hydrolase_fold"/>
</dbReference>
<organism evidence="4">
    <name type="scientific">Podospora anserina (strain S / ATCC MYA-4624 / DSM 980 / FGSC 10383)</name>
    <name type="common">Pleurage anserina</name>
    <dbReference type="NCBI Taxonomy" id="515849"/>
    <lineage>
        <taxon>Eukaryota</taxon>
        <taxon>Fungi</taxon>
        <taxon>Dikarya</taxon>
        <taxon>Ascomycota</taxon>
        <taxon>Pezizomycotina</taxon>
        <taxon>Sordariomycetes</taxon>
        <taxon>Sordariomycetidae</taxon>
        <taxon>Sordariales</taxon>
        <taxon>Podosporaceae</taxon>
        <taxon>Podospora</taxon>
        <taxon>Podospora anserina</taxon>
    </lineage>
</organism>
<dbReference type="PANTHER" id="PTHR48081">
    <property type="entry name" value="AB HYDROLASE SUPERFAMILY PROTEIN C4A8.06C"/>
    <property type="match status" value="1"/>
</dbReference>
<dbReference type="AlphaFoldDB" id="B2ASS8"/>
<feature type="domain" description="Alpha/beta hydrolase fold-3" evidence="3">
    <location>
        <begin position="129"/>
        <end position="345"/>
    </location>
</feature>
<dbReference type="GeneID" id="6190763"/>
<gene>
    <name evidence="4" type="ORF">PODANS_1_24540</name>
</gene>
<keyword evidence="1" id="KW-0378">Hydrolase</keyword>
<dbReference type="Gene3D" id="3.40.50.1820">
    <property type="entry name" value="alpha/beta hydrolase"/>
    <property type="match status" value="1"/>
</dbReference>
<feature type="non-terminal residue" evidence="4">
    <location>
        <position position="1"/>
    </location>
</feature>
<proteinExistence type="predicted"/>
<evidence type="ECO:0000313" key="4">
    <source>
        <dbReference type="EMBL" id="CAP67451.1"/>
    </source>
</evidence>
<dbReference type="InterPro" id="IPR013094">
    <property type="entry name" value="AB_hydrolase_3"/>
</dbReference>
<dbReference type="SUPFAM" id="SSF53474">
    <property type="entry name" value="alpha/beta-Hydrolases"/>
    <property type="match status" value="1"/>
</dbReference>
<dbReference type="InterPro" id="IPR050300">
    <property type="entry name" value="GDXG_lipolytic_enzyme"/>
</dbReference>
<protein>
    <submittedName>
        <fullName evidence="4">Podospora anserina S mat+ genomic DNA chromosome 1, supercontig 6</fullName>
    </submittedName>
</protein>
<dbReference type="Pfam" id="PF07859">
    <property type="entry name" value="Abhydrolase_3"/>
    <property type="match status" value="1"/>
</dbReference>
<feature type="compositionally biased region" description="Polar residues" evidence="2">
    <location>
        <begin position="20"/>
        <end position="35"/>
    </location>
</feature>
<dbReference type="GO" id="GO:0016787">
    <property type="term" value="F:hydrolase activity"/>
    <property type="evidence" value="ECO:0007669"/>
    <property type="project" value="UniProtKB-KW"/>
</dbReference>
<name>B2ASS8_PODAN</name>
<dbReference type="EMBL" id="CU633897">
    <property type="protein sequence ID" value="CAP67451.1"/>
    <property type="molecule type" value="Genomic_DNA"/>
</dbReference>
<evidence type="ECO:0000259" key="3">
    <source>
        <dbReference type="Pfam" id="PF07859"/>
    </source>
</evidence>